<keyword evidence="2" id="KW-1185">Reference proteome</keyword>
<protein>
    <submittedName>
        <fullName evidence="1">SAM-dependent methyltransferase</fullName>
    </submittedName>
</protein>
<dbReference type="GO" id="GO:0032259">
    <property type="term" value="P:methylation"/>
    <property type="evidence" value="ECO:0007669"/>
    <property type="project" value="UniProtKB-KW"/>
</dbReference>
<evidence type="ECO:0000313" key="2">
    <source>
        <dbReference type="Proteomes" id="UP001179280"/>
    </source>
</evidence>
<organism evidence="1 2">
    <name type="scientific">Shouchella xiaoxiensis</name>
    <dbReference type="NCBI Taxonomy" id="766895"/>
    <lineage>
        <taxon>Bacteria</taxon>
        <taxon>Bacillati</taxon>
        <taxon>Bacillota</taxon>
        <taxon>Bacilli</taxon>
        <taxon>Bacillales</taxon>
        <taxon>Bacillaceae</taxon>
        <taxon>Shouchella</taxon>
    </lineage>
</organism>
<dbReference type="SUPFAM" id="SSF53335">
    <property type="entry name" value="S-adenosyl-L-methionine-dependent methyltransferases"/>
    <property type="match status" value="1"/>
</dbReference>
<dbReference type="Pfam" id="PF13578">
    <property type="entry name" value="Methyltransf_24"/>
    <property type="match status" value="1"/>
</dbReference>
<comment type="caution">
    <text evidence="1">The sequence shown here is derived from an EMBL/GenBank/DDBJ whole genome shotgun (WGS) entry which is preliminary data.</text>
</comment>
<gene>
    <name evidence="1" type="ORF">JOC54_000191</name>
</gene>
<dbReference type="GO" id="GO:0008168">
    <property type="term" value="F:methyltransferase activity"/>
    <property type="evidence" value="ECO:0007669"/>
    <property type="project" value="UniProtKB-KW"/>
</dbReference>
<dbReference type="InterPro" id="IPR029063">
    <property type="entry name" value="SAM-dependent_MTases_sf"/>
</dbReference>
<evidence type="ECO:0000313" key="1">
    <source>
        <dbReference type="EMBL" id="MBM7836960.1"/>
    </source>
</evidence>
<name>A0ABS2SNZ5_9BACI</name>
<reference evidence="1" key="1">
    <citation type="submission" date="2021-01" db="EMBL/GenBank/DDBJ databases">
        <title>Genomic Encyclopedia of Type Strains, Phase IV (KMG-IV): sequencing the most valuable type-strain genomes for metagenomic binning, comparative biology and taxonomic classification.</title>
        <authorList>
            <person name="Goeker M."/>
        </authorList>
    </citation>
    <scope>NUCLEOTIDE SEQUENCE</scope>
    <source>
        <strain evidence="1">DSM 21943</strain>
    </source>
</reference>
<keyword evidence="1" id="KW-0489">Methyltransferase</keyword>
<dbReference type="Proteomes" id="UP001179280">
    <property type="component" value="Unassembled WGS sequence"/>
</dbReference>
<dbReference type="Gene3D" id="3.40.50.150">
    <property type="entry name" value="Vaccinia Virus protein VP39"/>
    <property type="match status" value="1"/>
</dbReference>
<keyword evidence="1" id="KW-0808">Transferase</keyword>
<dbReference type="RefSeq" id="WP_204463709.1">
    <property type="nucleotide sequence ID" value="NZ_JAFBCV010000001.1"/>
</dbReference>
<sequence length="224" mass="26119">MRGREQLDTLQHYFETNNGRLIHKWMHYFAIYERHFERFVGQEVNILEIGVSHGGSLQMWKQYFGDKATIVGIDIDPRCKSFEEEQVSILIGDQGDRIFWRTQKSALPTFDIIIDDGGHHMHQQKISYEEMFPLLSEQGVYLIEDMHTSYEAEFGGGYKEPNSFIEYSKTLIDQLNAWYSRDAQLGVNSFTTSTWSMSFYDSVLVIEKRPKEAPHAEKTGTPSW</sequence>
<proteinExistence type="predicted"/>
<accession>A0ABS2SNZ5</accession>
<dbReference type="EMBL" id="JAFBCV010000001">
    <property type="protein sequence ID" value="MBM7836960.1"/>
    <property type="molecule type" value="Genomic_DNA"/>
</dbReference>
<dbReference type="CDD" id="cd02440">
    <property type="entry name" value="AdoMet_MTases"/>
    <property type="match status" value="1"/>
</dbReference>